<feature type="compositionally biased region" description="Polar residues" evidence="1">
    <location>
        <begin position="242"/>
        <end position="257"/>
    </location>
</feature>
<feature type="compositionally biased region" description="Polar residues" evidence="1">
    <location>
        <begin position="143"/>
        <end position="153"/>
    </location>
</feature>
<feature type="compositionally biased region" description="Basic and acidic residues" evidence="1">
    <location>
        <begin position="38"/>
        <end position="50"/>
    </location>
</feature>
<organism evidence="2 3">
    <name type="scientific">Meristemomyces frigidus</name>
    <dbReference type="NCBI Taxonomy" id="1508187"/>
    <lineage>
        <taxon>Eukaryota</taxon>
        <taxon>Fungi</taxon>
        <taxon>Dikarya</taxon>
        <taxon>Ascomycota</taxon>
        <taxon>Pezizomycotina</taxon>
        <taxon>Dothideomycetes</taxon>
        <taxon>Dothideomycetidae</taxon>
        <taxon>Mycosphaerellales</taxon>
        <taxon>Teratosphaeriaceae</taxon>
        <taxon>Meristemomyces</taxon>
    </lineage>
</organism>
<proteinExistence type="predicted"/>
<feature type="compositionally biased region" description="Polar residues" evidence="1">
    <location>
        <begin position="120"/>
        <end position="130"/>
    </location>
</feature>
<feature type="compositionally biased region" description="Polar residues" evidence="1">
    <location>
        <begin position="211"/>
        <end position="220"/>
    </location>
</feature>
<evidence type="ECO:0000313" key="3">
    <source>
        <dbReference type="Proteomes" id="UP001310890"/>
    </source>
</evidence>
<reference evidence="2" key="1">
    <citation type="submission" date="2023-08" db="EMBL/GenBank/DDBJ databases">
        <title>Black Yeasts Isolated from many extreme environments.</title>
        <authorList>
            <person name="Coleine C."/>
            <person name="Stajich J.E."/>
            <person name="Selbmann L."/>
        </authorList>
    </citation>
    <scope>NUCLEOTIDE SEQUENCE</scope>
    <source>
        <strain evidence="2">CCFEE 5401</strain>
    </source>
</reference>
<dbReference type="Proteomes" id="UP001310890">
    <property type="component" value="Unassembled WGS sequence"/>
</dbReference>
<accession>A0AAN7TPV4</accession>
<gene>
    <name evidence="2" type="ORF">LTR62_008014</name>
</gene>
<name>A0AAN7TPV4_9PEZI</name>
<evidence type="ECO:0000256" key="1">
    <source>
        <dbReference type="SAM" id="MobiDB-lite"/>
    </source>
</evidence>
<comment type="caution">
    <text evidence="2">The sequence shown here is derived from an EMBL/GenBank/DDBJ whole genome shotgun (WGS) entry which is preliminary data.</text>
</comment>
<dbReference type="AlphaFoldDB" id="A0AAN7TPV4"/>
<sequence length="324" mass="33677">MDRLKGVAKGGWKPSGDRTIIAHRDTWKSDLKGFATGKKNDPNERAREHTSTPLTTLRDPDSFGAPPKHQGVYGSSSNVSSPSYIEPQGGLGSPVPTPSRRQQQVEPEEEEVKAPAQPYSRDTTGLQTNHLPKPPARRGDTGGINSPARTSSPSLPPRQTPSLPSRQITKPPPSLPPRMNENPSDWTPPPPPTYGEATQSSIHDPAVITQGAATRLSQAGVSVPGFGIGSTTAPSPQPQAPRGTQLSELQQRFSRMNTAGLPASPSGSSAAAVVSAVAKKPAPPPPPPKRGGLVDGASRPASCAGGASMVPPPVPLGSKPRPTG</sequence>
<protein>
    <submittedName>
        <fullName evidence="2">Uncharacterized protein</fullName>
    </submittedName>
</protein>
<feature type="compositionally biased region" description="Low complexity" evidence="1">
    <location>
        <begin position="262"/>
        <end position="280"/>
    </location>
</feature>
<evidence type="ECO:0000313" key="2">
    <source>
        <dbReference type="EMBL" id="KAK5116465.1"/>
    </source>
</evidence>
<dbReference type="EMBL" id="JAVRRL010000008">
    <property type="protein sequence ID" value="KAK5116465.1"/>
    <property type="molecule type" value="Genomic_DNA"/>
</dbReference>
<feature type="region of interest" description="Disordered" evidence="1">
    <location>
        <begin position="32"/>
        <end position="324"/>
    </location>
</feature>